<dbReference type="Pfam" id="PF01370">
    <property type="entry name" value="Epimerase"/>
    <property type="match status" value="1"/>
</dbReference>
<keyword evidence="7" id="KW-1185">Reference proteome</keyword>
<dbReference type="InterPro" id="IPR036291">
    <property type="entry name" value="NAD(P)-bd_dom_sf"/>
</dbReference>
<keyword evidence="3" id="KW-0520">NAD</keyword>
<dbReference type="InterPro" id="IPR001509">
    <property type="entry name" value="Epimerase_deHydtase"/>
</dbReference>
<keyword evidence="4 6" id="KW-0456">Lyase</keyword>
<dbReference type="PANTHER" id="PTHR43078:SF6">
    <property type="entry name" value="UDP-GLUCURONIC ACID DECARBOXYLASE 1"/>
    <property type="match status" value="1"/>
</dbReference>
<dbReference type="Gene3D" id="3.40.50.720">
    <property type="entry name" value="NAD(P)-binding Rossmann-like Domain"/>
    <property type="match status" value="1"/>
</dbReference>
<evidence type="ECO:0000313" key="7">
    <source>
        <dbReference type="Proteomes" id="UP000627838"/>
    </source>
</evidence>
<proteinExistence type="predicted"/>
<dbReference type="EC" id="4.2.1.46" evidence="6"/>
<evidence type="ECO:0000259" key="5">
    <source>
        <dbReference type="Pfam" id="PF01370"/>
    </source>
</evidence>
<gene>
    <name evidence="6" type="ORF">H4W34_000323</name>
</gene>
<protein>
    <submittedName>
        <fullName evidence="6">dTDP-glucose 4,6-dehydratase</fullName>
        <ecNumber evidence="6">4.2.1.46</ecNumber>
    </submittedName>
</protein>
<comment type="caution">
    <text evidence="6">The sequence shown here is derived from an EMBL/GenBank/DDBJ whole genome shotgun (WGS) entry which is preliminary data.</text>
</comment>
<feature type="domain" description="NAD-dependent epimerase/dehydratase" evidence="5">
    <location>
        <begin position="5"/>
        <end position="235"/>
    </location>
</feature>
<evidence type="ECO:0000313" key="6">
    <source>
        <dbReference type="EMBL" id="MBE1530490.1"/>
    </source>
</evidence>
<name>A0ABR9JK30_9ACTN</name>
<evidence type="ECO:0000256" key="2">
    <source>
        <dbReference type="ARBA" id="ARBA00022793"/>
    </source>
</evidence>
<organism evidence="6 7">
    <name type="scientific">Actinomadura algeriensis</name>
    <dbReference type="NCBI Taxonomy" id="1679523"/>
    <lineage>
        <taxon>Bacteria</taxon>
        <taxon>Bacillati</taxon>
        <taxon>Actinomycetota</taxon>
        <taxon>Actinomycetes</taxon>
        <taxon>Streptosporangiales</taxon>
        <taxon>Thermomonosporaceae</taxon>
        <taxon>Actinomadura</taxon>
    </lineage>
</organism>
<evidence type="ECO:0000256" key="1">
    <source>
        <dbReference type="ARBA" id="ARBA00001911"/>
    </source>
</evidence>
<evidence type="ECO:0000256" key="3">
    <source>
        <dbReference type="ARBA" id="ARBA00023027"/>
    </source>
</evidence>
<keyword evidence="2" id="KW-0210">Decarboxylase</keyword>
<dbReference type="SUPFAM" id="SSF51735">
    <property type="entry name" value="NAD(P)-binding Rossmann-fold domains"/>
    <property type="match status" value="1"/>
</dbReference>
<dbReference type="GO" id="GO:0008460">
    <property type="term" value="F:dTDP-glucose 4,6-dehydratase activity"/>
    <property type="evidence" value="ECO:0007669"/>
    <property type="project" value="UniProtKB-EC"/>
</dbReference>
<comment type="cofactor">
    <cofactor evidence="1">
        <name>NAD(+)</name>
        <dbReference type="ChEBI" id="CHEBI:57540"/>
    </cofactor>
</comment>
<dbReference type="PANTHER" id="PTHR43078">
    <property type="entry name" value="UDP-GLUCURONIC ACID DECARBOXYLASE-RELATED"/>
    <property type="match status" value="1"/>
</dbReference>
<dbReference type="InterPro" id="IPR044516">
    <property type="entry name" value="UXS-like"/>
</dbReference>
<sequence>MAEKVMVTGGAGFVGSHLCERLLADGFEVVCVDDLSTGRAENVARLTDTGRFRFVECDAAECEDPGGDLAAVLHFASPASPVDYLRLPIETLMVGSAGTRRMLDVARAHGARFLLASTSEVYGDALVHPQPESYWGNVNPVGPRSVYDEAKRFGEALTTAYRTTYGVRTGIVRLFNTYGPRMRRGDGRVIPAFINQALRGVPLTLAGDGRQTRSLCYIDDMVEGVLRMMRSAHAGPCNLGSTHEISMVELAELIRDLIGSGSVIENVPRMADDPQVRRPDTSLARAVLGWEPRVPLAEGLLRTVEWFAAPEPGEAGAPIPDAGQVPPS</sequence>
<dbReference type="Proteomes" id="UP000627838">
    <property type="component" value="Unassembled WGS sequence"/>
</dbReference>
<dbReference type="CDD" id="cd05230">
    <property type="entry name" value="UGD_SDR_e"/>
    <property type="match status" value="1"/>
</dbReference>
<accession>A0ABR9JK30</accession>
<reference evidence="6 7" key="1">
    <citation type="submission" date="2020-10" db="EMBL/GenBank/DDBJ databases">
        <title>Sequencing the genomes of 1000 actinobacteria strains.</title>
        <authorList>
            <person name="Klenk H.-P."/>
        </authorList>
    </citation>
    <scope>NUCLEOTIDE SEQUENCE [LARGE SCALE GENOMIC DNA]</scope>
    <source>
        <strain evidence="6 7">DSM 46744</strain>
    </source>
</reference>
<evidence type="ECO:0000256" key="4">
    <source>
        <dbReference type="ARBA" id="ARBA00023239"/>
    </source>
</evidence>
<dbReference type="EMBL" id="JADBDZ010000001">
    <property type="protein sequence ID" value="MBE1530490.1"/>
    <property type="molecule type" value="Genomic_DNA"/>
</dbReference>
<dbReference type="RefSeq" id="WP_192757491.1">
    <property type="nucleotide sequence ID" value="NZ_JADBDZ010000001.1"/>
</dbReference>